<evidence type="ECO:0000313" key="4">
    <source>
        <dbReference type="Proteomes" id="UP001501509"/>
    </source>
</evidence>
<feature type="signal peptide" evidence="2">
    <location>
        <begin position="1"/>
        <end position="23"/>
    </location>
</feature>
<sequence>MRTSLRLLATSALAAAVFSAAMPADPPDSGGGFLGGFDFNGNGGSGFLGGLYFNHDHNGQQQQQNGSGGLFGALFGSGGGQA</sequence>
<evidence type="ECO:0000256" key="2">
    <source>
        <dbReference type="SAM" id="SignalP"/>
    </source>
</evidence>
<keyword evidence="4" id="KW-1185">Reference proteome</keyword>
<dbReference type="RefSeq" id="WP_344545590.1">
    <property type="nucleotide sequence ID" value="NZ_BAAATD010000008.1"/>
</dbReference>
<dbReference type="Proteomes" id="UP001501509">
    <property type="component" value="Unassembled WGS sequence"/>
</dbReference>
<comment type="caution">
    <text evidence="3">The sequence shown here is derived from an EMBL/GenBank/DDBJ whole genome shotgun (WGS) entry which is preliminary data.</text>
</comment>
<accession>A0ABP6CD68</accession>
<organism evidence="3 4">
    <name type="scientific">Actinomadura fulvescens</name>
    <dbReference type="NCBI Taxonomy" id="46160"/>
    <lineage>
        <taxon>Bacteria</taxon>
        <taxon>Bacillati</taxon>
        <taxon>Actinomycetota</taxon>
        <taxon>Actinomycetes</taxon>
        <taxon>Streptosporangiales</taxon>
        <taxon>Thermomonosporaceae</taxon>
        <taxon>Actinomadura</taxon>
    </lineage>
</organism>
<feature type="compositionally biased region" description="Gly residues" evidence="1">
    <location>
        <begin position="66"/>
        <end position="82"/>
    </location>
</feature>
<name>A0ABP6CD68_9ACTN</name>
<reference evidence="4" key="1">
    <citation type="journal article" date="2019" name="Int. J. Syst. Evol. Microbiol.">
        <title>The Global Catalogue of Microorganisms (GCM) 10K type strain sequencing project: providing services to taxonomists for standard genome sequencing and annotation.</title>
        <authorList>
            <consortium name="The Broad Institute Genomics Platform"/>
            <consortium name="The Broad Institute Genome Sequencing Center for Infectious Disease"/>
            <person name="Wu L."/>
            <person name="Ma J."/>
        </authorList>
    </citation>
    <scope>NUCLEOTIDE SEQUENCE [LARGE SCALE GENOMIC DNA]</scope>
    <source>
        <strain evidence="4">JCM 6833</strain>
    </source>
</reference>
<feature type="region of interest" description="Disordered" evidence="1">
    <location>
        <begin position="58"/>
        <end position="82"/>
    </location>
</feature>
<gene>
    <name evidence="3" type="ORF">GCM10010411_57610</name>
</gene>
<proteinExistence type="predicted"/>
<feature type="chain" id="PRO_5046296163" description="BA14K family protein" evidence="2">
    <location>
        <begin position="24"/>
        <end position="82"/>
    </location>
</feature>
<evidence type="ECO:0000313" key="3">
    <source>
        <dbReference type="EMBL" id="GAA2615104.1"/>
    </source>
</evidence>
<protein>
    <recommendedName>
        <fullName evidence="5">BA14K family protein</fullName>
    </recommendedName>
</protein>
<evidence type="ECO:0008006" key="5">
    <source>
        <dbReference type="Google" id="ProtNLM"/>
    </source>
</evidence>
<keyword evidence="2" id="KW-0732">Signal</keyword>
<evidence type="ECO:0000256" key="1">
    <source>
        <dbReference type="SAM" id="MobiDB-lite"/>
    </source>
</evidence>
<dbReference type="EMBL" id="BAAATD010000008">
    <property type="protein sequence ID" value="GAA2615104.1"/>
    <property type="molecule type" value="Genomic_DNA"/>
</dbReference>